<dbReference type="OrthoDB" id="9775518at2"/>
<evidence type="ECO:0000256" key="1">
    <source>
        <dbReference type="ARBA" id="ARBA00022553"/>
    </source>
</evidence>
<dbReference type="GO" id="GO:0000156">
    <property type="term" value="F:phosphorelay response regulator activity"/>
    <property type="evidence" value="ECO:0007669"/>
    <property type="project" value="TreeGrafter"/>
</dbReference>
<evidence type="ECO:0000256" key="6">
    <source>
        <dbReference type="PROSITE-ProRule" id="PRU00169"/>
    </source>
</evidence>
<dbReference type="RefSeq" id="WP_009139654.1">
    <property type="nucleotide sequence ID" value="NZ_JH815198.1"/>
</dbReference>
<organism evidence="10 11">
    <name type="scientific">Slackia piriformis YIT 12062</name>
    <dbReference type="NCBI Taxonomy" id="742818"/>
    <lineage>
        <taxon>Bacteria</taxon>
        <taxon>Bacillati</taxon>
        <taxon>Actinomycetota</taxon>
        <taxon>Coriobacteriia</taxon>
        <taxon>Eggerthellales</taxon>
        <taxon>Eggerthellaceae</taxon>
        <taxon>Slackia</taxon>
    </lineage>
</organism>
<dbReference type="CDD" id="cd17574">
    <property type="entry name" value="REC_OmpR"/>
    <property type="match status" value="1"/>
</dbReference>
<dbReference type="PANTHER" id="PTHR48111">
    <property type="entry name" value="REGULATOR OF RPOS"/>
    <property type="match status" value="1"/>
</dbReference>
<protein>
    <recommendedName>
        <fullName evidence="12">DNA-binding response regulator</fullName>
    </recommendedName>
</protein>
<comment type="caution">
    <text evidence="10">The sequence shown here is derived from an EMBL/GenBank/DDBJ whole genome shotgun (WGS) entry which is preliminary data.</text>
</comment>
<dbReference type="Pfam" id="PF00486">
    <property type="entry name" value="Trans_reg_C"/>
    <property type="match status" value="1"/>
</dbReference>
<evidence type="ECO:0000256" key="5">
    <source>
        <dbReference type="ARBA" id="ARBA00023163"/>
    </source>
</evidence>
<feature type="domain" description="Response regulatory" evidence="8">
    <location>
        <begin position="18"/>
        <end position="131"/>
    </location>
</feature>
<dbReference type="AlphaFoldDB" id="K0Z995"/>
<dbReference type="Proteomes" id="UP000006069">
    <property type="component" value="Unassembled WGS sequence"/>
</dbReference>
<keyword evidence="3" id="KW-0805">Transcription regulation</keyword>
<evidence type="ECO:0000256" key="7">
    <source>
        <dbReference type="PROSITE-ProRule" id="PRU01091"/>
    </source>
</evidence>
<evidence type="ECO:0008006" key="12">
    <source>
        <dbReference type="Google" id="ProtNLM"/>
    </source>
</evidence>
<dbReference type="Gene3D" id="3.40.50.2300">
    <property type="match status" value="1"/>
</dbReference>
<dbReference type="PANTHER" id="PTHR48111:SF1">
    <property type="entry name" value="TWO-COMPONENT RESPONSE REGULATOR ORR33"/>
    <property type="match status" value="1"/>
</dbReference>
<keyword evidence="11" id="KW-1185">Reference proteome</keyword>
<dbReference type="Gene3D" id="6.10.250.690">
    <property type="match status" value="1"/>
</dbReference>
<dbReference type="EMBL" id="ADMD01000007">
    <property type="protein sequence ID" value="EJZ83935.1"/>
    <property type="molecule type" value="Genomic_DNA"/>
</dbReference>
<name>K0Z995_9ACTN</name>
<dbReference type="Pfam" id="PF00072">
    <property type="entry name" value="Response_reg"/>
    <property type="match status" value="1"/>
</dbReference>
<dbReference type="GO" id="GO:0006355">
    <property type="term" value="P:regulation of DNA-templated transcription"/>
    <property type="evidence" value="ECO:0007669"/>
    <property type="project" value="InterPro"/>
</dbReference>
<feature type="DNA-binding region" description="OmpR/PhoB-type" evidence="7">
    <location>
        <begin position="143"/>
        <end position="243"/>
    </location>
</feature>
<dbReference type="eggNOG" id="COG0745">
    <property type="taxonomic scope" value="Bacteria"/>
</dbReference>
<evidence type="ECO:0000259" key="8">
    <source>
        <dbReference type="PROSITE" id="PS50110"/>
    </source>
</evidence>
<dbReference type="InterPro" id="IPR001789">
    <property type="entry name" value="Sig_transdc_resp-reg_receiver"/>
</dbReference>
<gene>
    <name evidence="10" type="ORF">HMPREF9451_01460</name>
</gene>
<dbReference type="GO" id="GO:0032993">
    <property type="term" value="C:protein-DNA complex"/>
    <property type="evidence" value="ECO:0007669"/>
    <property type="project" value="TreeGrafter"/>
</dbReference>
<reference evidence="10 11" key="1">
    <citation type="submission" date="2012-08" db="EMBL/GenBank/DDBJ databases">
        <title>The Genome Sequence of Slackia piriformis YIT 12062.</title>
        <authorList>
            <consortium name="The Broad Institute Genome Sequencing Platform"/>
            <person name="Earl A."/>
            <person name="Ward D."/>
            <person name="Feldgarden M."/>
            <person name="Gevers D."/>
            <person name="Morotomi M."/>
            <person name="Walker B."/>
            <person name="Young S.K."/>
            <person name="Zeng Q."/>
            <person name="Gargeya S."/>
            <person name="Fitzgerald M."/>
            <person name="Haas B."/>
            <person name="Abouelleil A."/>
            <person name="Alvarado L."/>
            <person name="Arachchi H.M."/>
            <person name="Berlin A.M."/>
            <person name="Chapman S.B."/>
            <person name="Goldberg J."/>
            <person name="Griggs A."/>
            <person name="Gujja S."/>
            <person name="Hansen M."/>
            <person name="Howarth C."/>
            <person name="Imamovic A."/>
            <person name="Larimer J."/>
            <person name="McCowen C."/>
            <person name="Montmayeur A."/>
            <person name="Murphy C."/>
            <person name="Neiman D."/>
            <person name="Pearson M."/>
            <person name="Priest M."/>
            <person name="Roberts A."/>
            <person name="Saif S."/>
            <person name="Shea T."/>
            <person name="Sisk P."/>
            <person name="Sykes S."/>
            <person name="Wortman J."/>
            <person name="Nusbaum C."/>
            <person name="Birren B."/>
        </authorList>
    </citation>
    <scope>NUCLEOTIDE SEQUENCE [LARGE SCALE GENOMIC DNA]</scope>
    <source>
        <strain evidence="10 11">YIT 12062</strain>
    </source>
</reference>
<feature type="domain" description="OmpR/PhoB-type" evidence="9">
    <location>
        <begin position="143"/>
        <end position="243"/>
    </location>
</feature>
<dbReference type="SUPFAM" id="SSF46894">
    <property type="entry name" value="C-terminal effector domain of the bipartite response regulators"/>
    <property type="match status" value="1"/>
</dbReference>
<evidence type="ECO:0000256" key="3">
    <source>
        <dbReference type="ARBA" id="ARBA00023015"/>
    </source>
</evidence>
<dbReference type="InterPro" id="IPR036388">
    <property type="entry name" value="WH-like_DNA-bd_sf"/>
</dbReference>
<evidence type="ECO:0000313" key="10">
    <source>
        <dbReference type="EMBL" id="EJZ83935.1"/>
    </source>
</evidence>
<dbReference type="InterPro" id="IPR016032">
    <property type="entry name" value="Sig_transdc_resp-reg_C-effctor"/>
</dbReference>
<feature type="modified residue" description="4-aspartylphosphate" evidence="6">
    <location>
        <position position="67"/>
    </location>
</feature>
<dbReference type="Gene3D" id="1.10.10.10">
    <property type="entry name" value="Winged helix-like DNA-binding domain superfamily/Winged helix DNA-binding domain"/>
    <property type="match status" value="1"/>
</dbReference>
<dbReference type="PROSITE" id="PS51755">
    <property type="entry name" value="OMPR_PHOB"/>
    <property type="match status" value="1"/>
</dbReference>
<evidence type="ECO:0000313" key="11">
    <source>
        <dbReference type="Proteomes" id="UP000006069"/>
    </source>
</evidence>
<proteinExistence type="predicted"/>
<dbReference type="PATRIC" id="fig|742818.3.peg.1538"/>
<dbReference type="SMART" id="SM00448">
    <property type="entry name" value="REC"/>
    <property type="match status" value="1"/>
</dbReference>
<sequence length="244" mass="27094">MQQLRSGEANGAVAPRRRILICDDECEIADMVASLMEREGFSCRACYDPRKALEMMKENPFDLVILDIMMPGMDGYELARRIRAFSNVPLIFLSAKDEEIDSVLGFAVGADDYVTKPFRPRELGMRVRACLRRALASASPAPSGLLSMRGIELDPRSHEASLHGKPLSLTPKEFELLRVLMEAGGEPRSAAELFECVWGEQADAAASNTVMVHVRHVRQKLAAIDSSFDFIVTVWGVGYRMNAE</sequence>
<evidence type="ECO:0000256" key="2">
    <source>
        <dbReference type="ARBA" id="ARBA00023012"/>
    </source>
</evidence>
<accession>K0Z995</accession>
<keyword evidence="4 7" id="KW-0238">DNA-binding</keyword>
<dbReference type="SUPFAM" id="SSF52172">
    <property type="entry name" value="CheY-like"/>
    <property type="match status" value="1"/>
</dbReference>
<dbReference type="InterPro" id="IPR001867">
    <property type="entry name" value="OmpR/PhoB-type_DNA-bd"/>
</dbReference>
<evidence type="ECO:0000259" key="9">
    <source>
        <dbReference type="PROSITE" id="PS51755"/>
    </source>
</evidence>
<dbReference type="PROSITE" id="PS50110">
    <property type="entry name" value="RESPONSE_REGULATORY"/>
    <property type="match status" value="1"/>
</dbReference>
<dbReference type="FunFam" id="3.40.50.2300:FF:000001">
    <property type="entry name" value="DNA-binding response regulator PhoB"/>
    <property type="match status" value="1"/>
</dbReference>
<dbReference type="InParanoid" id="K0Z995"/>
<evidence type="ECO:0000256" key="4">
    <source>
        <dbReference type="ARBA" id="ARBA00023125"/>
    </source>
</evidence>
<keyword evidence="5" id="KW-0804">Transcription</keyword>
<dbReference type="CDD" id="cd00383">
    <property type="entry name" value="trans_reg_C"/>
    <property type="match status" value="1"/>
</dbReference>
<dbReference type="InterPro" id="IPR039420">
    <property type="entry name" value="WalR-like"/>
</dbReference>
<dbReference type="HOGENOM" id="CLU_000445_30_4_11"/>
<keyword evidence="1 6" id="KW-0597">Phosphoprotein</keyword>
<dbReference type="SMART" id="SM00862">
    <property type="entry name" value="Trans_reg_C"/>
    <property type="match status" value="1"/>
</dbReference>
<dbReference type="GO" id="GO:0005829">
    <property type="term" value="C:cytosol"/>
    <property type="evidence" value="ECO:0007669"/>
    <property type="project" value="TreeGrafter"/>
</dbReference>
<dbReference type="GO" id="GO:0000976">
    <property type="term" value="F:transcription cis-regulatory region binding"/>
    <property type="evidence" value="ECO:0007669"/>
    <property type="project" value="TreeGrafter"/>
</dbReference>
<dbReference type="InterPro" id="IPR011006">
    <property type="entry name" value="CheY-like_superfamily"/>
</dbReference>
<keyword evidence="2" id="KW-0902">Two-component regulatory system</keyword>